<dbReference type="EMBL" id="VFLP01000001">
    <property type="protein sequence ID" value="TRX98811.1"/>
    <property type="molecule type" value="Genomic_DNA"/>
</dbReference>
<protein>
    <submittedName>
        <fullName evidence="1">Uncharacterized protein</fullName>
    </submittedName>
</protein>
<name>A0A553IF23_9PEZI</name>
<sequence length="164" mass="18462">MPDDYKRLPALDSINISSESCNEKFATRLSIAFSLKQLTAGMKSSQKHTMILLDGYFKISGARRMASLYDQGESNEMYLITGKPDSGKSTLIKFLVSDKRLSFNLRRWSNGFNPLLATYFSWNADKDPELLVPIVFLSRRALAQILFSQAGKKLAKDRTALKLA</sequence>
<reference evidence="2" key="1">
    <citation type="submission" date="2019-06" db="EMBL/GenBank/DDBJ databases">
        <title>Draft genome sequence of the griseofulvin-producing fungus Xylaria cubensis strain G536.</title>
        <authorList>
            <person name="Mead M.E."/>
            <person name="Raja H.A."/>
            <person name="Steenwyk J.L."/>
            <person name="Knowles S.L."/>
            <person name="Oberlies N.H."/>
            <person name="Rokas A."/>
        </authorList>
    </citation>
    <scope>NUCLEOTIDE SEQUENCE [LARGE SCALE GENOMIC DNA]</scope>
    <source>
        <strain evidence="2">G536</strain>
    </source>
</reference>
<keyword evidence="2" id="KW-1185">Reference proteome</keyword>
<proteinExistence type="predicted"/>
<organism evidence="1 2">
    <name type="scientific">Xylaria flabelliformis</name>
    <dbReference type="NCBI Taxonomy" id="2512241"/>
    <lineage>
        <taxon>Eukaryota</taxon>
        <taxon>Fungi</taxon>
        <taxon>Dikarya</taxon>
        <taxon>Ascomycota</taxon>
        <taxon>Pezizomycotina</taxon>
        <taxon>Sordariomycetes</taxon>
        <taxon>Xylariomycetidae</taxon>
        <taxon>Xylariales</taxon>
        <taxon>Xylariaceae</taxon>
        <taxon>Xylaria</taxon>
    </lineage>
</organism>
<accession>A0A553IF23</accession>
<evidence type="ECO:0000313" key="1">
    <source>
        <dbReference type="EMBL" id="TRX98811.1"/>
    </source>
</evidence>
<dbReference type="Proteomes" id="UP000319160">
    <property type="component" value="Unassembled WGS sequence"/>
</dbReference>
<dbReference type="OrthoDB" id="443402at2759"/>
<evidence type="ECO:0000313" key="2">
    <source>
        <dbReference type="Proteomes" id="UP000319160"/>
    </source>
</evidence>
<gene>
    <name evidence="1" type="ORF">FHL15_000153</name>
</gene>
<dbReference type="AlphaFoldDB" id="A0A553IF23"/>
<comment type="caution">
    <text evidence="1">The sequence shown here is derived from an EMBL/GenBank/DDBJ whole genome shotgun (WGS) entry which is preliminary data.</text>
</comment>